<organism evidence="2 3">
    <name type="scientific">Nannochloropsis gaditana</name>
    <dbReference type="NCBI Taxonomy" id="72520"/>
    <lineage>
        <taxon>Eukaryota</taxon>
        <taxon>Sar</taxon>
        <taxon>Stramenopiles</taxon>
        <taxon>Ochrophyta</taxon>
        <taxon>Eustigmatophyceae</taxon>
        <taxon>Eustigmatales</taxon>
        <taxon>Monodopsidaceae</taxon>
        <taxon>Nannochloropsis</taxon>
    </lineage>
</organism>
<dbReference type="AlphaFoldDB" id="W7U0L5"/>
<evidence type="ECO:0000313" key="3">
    <source>
        <dbReference type="Proteomes" id="UP000019335"/>
    </source>
</evidence>
<comment type="caution">
    <text evidence="2">The sequence shown here is derived from an EMBL/GenBank/DDBJ whole genome shotgun (WGS) entry which is preliminary data.</text>
</comment>
<dbReference type="Proteomes" id="UP000019335">
    <property type="component" value="Chromosome 9"/>
</dbReference>
<reference evidence="2 3" key="1">
    <citation type="journal article" date="2014" name="Mol. Plant">
        <title>Chromosome Scale Genome Assembly and Transcriptome Profiling of Nannochloropsis gaditana in Nitrogen Depletion.</title>
        <authorList>
            <person name="Corteggiani Carpinelli E."/>
            <person name="Telatin A."/>
            <person name="Vitulo N."/>
            <person name="Forcato C."/>
            <person name="D'Angelo M."/>
            <person name="Schiavon R."/>
            <person name="Vezzi A."/>
            <person name="Giacometti G.M."/>
            <person name="Morosinotto T."/>
            <person name="Valle G."/>
        </authorList>
    </citation>
    <scope>NUCLEOTIDE SEQUENCE [LARGE SCALE GENOMIC DNA]</scope>
    <source>
        <strain evidence="2 3">B-31</strain>
    </source>
</reference>
<dbReference type="EMBL" id="AZIL01000655">
    <property type="protein sequence ID" value="EWM26436.1"/>
    <property type="molecule type" value="Genomic_DNA"/>
</dbReference>
<protein>
    <submittedName>
        <fullName evidence="2">Uncharacterized protein</fullName>
    </submittedName>
</protein>
<evidence type="ECO:0000313" key="2">
    <source>
        <dbReference type="EMBL" id="EWM26436.1"/>
    </source>
</evidence>
<sequence>MSFLPLFPNLHRFRPNFSFQSAVLSCALSFPHRLVSPSLSPALPPAFLQVTLHPFPLLSSALGSDSLGQPSDDDTGDSLPSLPPSLPPRLAEGIVLTFHAGSEFPSSPPSSLPPEQLSSARVLFVLYNQQLETVYKATYPLAYLLPSLPPSLPQREGKALYFWMGGRTEDRQGRG</sequence>
<gene>
    <name evidence="2" type="ORF">Naga_101868g1</name>
</gene>
<keyword evidence="3" id="KW-1185">Reference proteome</keyword>
<evidence type="ECO:0000256" key="1">
    <source>
        <dbReference type="SAM" id="MobiDB-lite"/>
    </source>
</evidence>
<name>W7U0L5_9STRA</name>
<proteinExistence type="predicted"/>
<accession>W7U0L5</accession>
<feature type="region of interest" description="Disordered" evidence="1">
    <location>
        <begin position="64"/>
        <end position="84"/>
    </location>
</feature>